<evidence type="ECO:0000259" key="4">
    <source>
        <dbReference type="PROSITE" id="PS01031"/>
    </source>
</evidence>
<evidence type="ECO:0000313" key="6">
    <source>
        <dbReference type="Proteomes" id="UP000284706"/>
    </source>
</evidence>
<comment type="similarity">
    <text evidence="2 3">Belongs to the small heat shock protein (HSP20) family.</text>
</comment>
<sequence length="155" mass="17407">MSSSVFFYEPFYDIDRFFEEAFSPSRQVATRNGGNNGQRNADGAVRSFKPRMDLHEDNEKNLVTASFEFPGVPKESISIDVHNGRLTVSAETKQSSEHDENGYAVRERRFGKFSRTLQLPQGVKDEEIKASMENGVLTVTFPKTAPEAAPKKITI</sequence>
<name>A0A409WMK3_9AGAR</name>
<evidence type="ECO:0000256" key="2">
    <source>
        <dbReference type="PROSITE-ProRule" id="PRU00285"/>
    </source>
</evidence>
<accession>A0A409WMK3</accession>
<dbReference type="FunCoup" id="A0A409WMK3">
    <property type="interactions" value="152"/>
</dbReference>
<dbReference type="InterPro" id="IPR002068">
    <property type="entry name" value="A-crystallin/Hsp20_dom"/>
</dbReference>
<dbReference type="Proteomes" id="UP000284706">
    <property type="component" value="Unassembled WGS sequence"/>
</dbReference>
<proteinExistence type="inferred from homology"/>
<evidence type="ECO:0000313" key="5">
    <source>
        <dbReference type="EMBL" id="PPQ79757.1"/>
    </source>
</evidence>
<dbReference type="InterPro" id="IPR031107">
    <property type="entry name" value="Small_HSP"/>
</dbReference>
<dbReference type="PROSITE" id="PS01031">
    <property type="entry name" value="SHSP"/>
    <property type="match status" value="1"/>
</dbReference>
<evidence type="ECO:0000256" key="1">
    <source>
        <dbReference type="ARBA" id="ARBA00023016"/>
    </source>
</evidence>
<keyword evidence="1" id="KW-0346">Stress response</keyword>
<dbReference type="Gene3D" id="2.60.40.790">
    <property type="match status" value="1"/>
</dbReference>
<keyword evidence="6" id="KW-1185">Reference proteome</keyword>
<dbReference type="InParanoid" id="A0A409WMK3"/>
<dbReference type="SUPFAM" id="SSF49764">
    <property type="entry name" value="HSP20-like chaperones"/>
    <property type="match status" value="1"/>
</dbReference>
<gene>
    <name evidence="5" type="ORF">CVT26_012310</name>
</gene>
<dbReference type="AlphaFoldDB" id="A0A409WMK3"/>
<reference evidence="5 6" key="1">
    <citation type="journal article" date="2018" name="Evol. Lett.">
        <title>Horizontal gene cluster transfer increased hallucinogenic mushroom diversity.</title>
        <authorList>
            <person name="Reynolds H.T."/>
            <person name="Vijayakumar V."/>
            <person name="Gluck-Thaler E."/>
            <person name="Korotkin H.B."/>
            <person name="Matheny P.B."/>
            <person name="Slot J.C."/>
        </authorList>
    </citation>
    <scope>NUCLEOTIDE SEQUENCE [LARGE SCALE GENOMIC DNA]</scope>
    <source>
        <strain evidence="5 6">SRW20</strain>
    </source>
</reference>
<feature type="domain" description="SHSP" evidence="4">
    <location>
        <begin position="43"/>
        <end position="155"/>
    </location>
</feature>
<dbReference type="Pfam" id="PF00011">
    <property type="entry name" value="HSP20"/>
    <property type="match status" value="1"/>
</dbReference>
<dbReference type="EMBL" id="NHYE01004989">
    <property type="protein sequence ID" value="PPQ79757.1"/>
    <property type="molecule type" value="Genomic_DNA"/>
</dbReference>
<evidence type="ECO:0000256" key="3">
    <source>
        <dbReference type="RuleBase" id="RU003616"/>
    </source>
</evidence>
<feature type="non-terminal residue" evidence="5">
    <location>
        <position position="155"/>
    </location>
</feature>
<organism evidence="5 6">
    <name type="scientific">Gymnopilus dilepis</name>
    <dbReference type="NCBI Taxonomy" id="231916"/>
    <lineage>
        <taxon>Eukaryota</taxon>
        <taxon>Fungi</taxon>
        <taxon>Dikarya</taxon>
        <taxon>Basidiomycota</taxon>
        <taxon>Agaricomycotina</taxon>
        <taxon>Agaricomycetes</taxon>
        <taxon>Agaricomycetidae</taxon>
        <taxon>Agaricales</taxon>
        <taxon>Agaricineae</taxon>
        <taxon>Hymenogastraceae</taxon>
        <taxon>Gymnopilus</taxon>
    </lineage>
</organism>
<dbReference type="OrthoDB" id="1431247at2759"/>
<dbReference type="STRING" id="231916.A0A409WMK3"/>
<dbReference type="PANTHER" id="PTHR11527">
    <property type="entry name" value="HEAT-SHOCK PROTEIN 20 FAMILY MEMBER"/>
    <property type="match status" value="1"/>
</dbReference>
<dbReference type="CDD" id="cd06464">
    <property type="entry name" value="ACD_sHsps-like"/>
    <property type="match status" value="1"/>
</dbReference>
<comment type="caution">
    <text evidence="5">The sequence shown here is derived from an EMBL/GenBank/DDBJ whole genome shotgun (WGS) entry which is preliminary data.</text>
</comment>
<dbReference type="InterPro" id="IPR008978">
    <property type="entry name" value="HSP20-like_chaperone"/>
</dbReference>
<protein>
    <recommendedName>
        <fullName evidence="4">SHSP domain-containing protein</fullName>
    </recommendedName>
</protein>